<keyword evidence="1" id="KW-0812">Transmembrane</keyword>
<keyword evidence="1" id="KW-1133">Transmembrane helix</keyword>
<dbReference type="Proteomes" id="UP001165092">
    <property type="component" value="Unassembled WGS sequence"/>
</dbReference>
<dbReference type="EMBL" id="BSQG01000006">
    <property type="protein sequence ID" value="GLU49199.1"/>
    <property type="molecule type" value="Genomic_DNA"/>
</dbReference>
<dbReference type="SUPFAM" id="SSF52833">
    <property type="entry name" value="Thioredoxin-like"/>
    <property type="match status" value="1"/>
</dbReference>
<proteinExistence type="predicted"/>
<name>A0A9W6P802_9ACTN</name>
<evidence type="ECO:0000259" key="2">
    <source>
        <dbReference type="Pfam" id="PF00085"/>
    </source>
</evidence>
<evidence type="ECO:0000313" key="4">
    <source>
        <dbReference type="Proteomes" id="UP001165092"/>
    </source>
</evidence>
<dbReference type="Gene3D" id="3.40.30.10">
    <property type="entry name" value="Glutaredoxin"/>
    <property type="match status" value="1"/>
</dbReference>
<evidence type="ECO:0000313" key="3">
    <source>
        <dbReference type="EMBL" id="GLU49199.1"/>
    </source>
</evidence>
<dbReference type="AlphaFoldDB" id="A0A9W6P802"/>
<organism evidence="3 4">
    <name type="scientific">Nocardiopsis ansamitocini</name>
    <dbReference type="NCBI Taxonomy" id="1670832"/>
    <lineage>
        <taxon>Bacteria</taxon>
        <taxon>Bacillati</taxon>
        <taxon>Actinomycetota</taxon>
        <taxon>Actinomycetes</taxon>
        <taxon>Streptosporangiales</taxon>
        <taxon>Nocardiopsidaceae</taxon>
        <taxon>Nocardiopsis</taxon>
    </lineage>
</organism>
<accession>A0A9W6P802</accession>
<dbReference type="InterPro" id="IPR013766">
    <property type="entry name" value="Thioredoxin_domain"/>
</dbReference>
<gene>
    <name evidence="3" type="ORF">Nans01_35500</name>
</gene>
<reference evidence="3" key="1">
    <citation type="submission" date="2023-02" db="EMBL/GenBank/DDBJ databases">
        <title>Nocardiopsis ansamitocini NBRC 112285.</title>
        <authorList>
            <person name="Ichikawa N."/>
            <person name="Sato H."/>
            <person name="Tonouchi N."/>
        </authorList>
    </citation>
    <scope>NUCLEOTIDE SEQUENCE</scope>
    <source>
        <strain evidence="3">NBRC 112285</strain>
    </source>
</reference>
<keyword evidence="1" id="KW-0472">Membrane</keyword>
<protein>
    <recommendedName>
        <fullName evidence="2">Thioredoxin domain-containing protein</fullName>
    </recommendedName>
</protein>
<feature type="domain" description="Thioredoxin" evidence="2">
    <location>
        <begin position="67"/>
        <end position="147"/>
    </location>
</feature>
<sequence>METVQIAGSAALVVALLLATVLGLVARRSSGRFRTPALRKSGRRGSAAAMSDKDSLTPADLGQALGERATLVQFSTAFCQPCRAARRILHEVSGLVPGVAYVEVDAESHLDLVRRLDILRTPTVLVLDAHGRVSTRASGTPTKPDVIAALGRAIPG</sequence>
<dbReference type="CDD" id="cd02947">
    <property type="entry name" value="TRX_family"/>
    <property type="match status" value="1"/>
</dbReference>
<dbReference type="InterPro" id="IPR036249">
    <property type="entry name" value="Thioredoxin-like_sf"/>
</dbReference>
<keyword evidence="4" id="KW-1185">Reference proteome</keyword>
<dbReference type="Pfam" id="PF00085">
    <property type="entry name" value="Thioredoxin"/>
    <property type="match status" value="1"/>
</dbReference>
<feature type="transmembrane region" description="Helical" evidence="1">
    <location>
        <begin position="6"/>
        <end position="26"/>
    </location>
</feature>
<evidence type="ECO:0000256" key="1">
    <source>
        <dbReference type="SAM" id="Phobius"/>
    </source>
</evidence>
<comment type="caution">
    <text evidence="3">The sequence shown here is derived from an EMBL/GenBank/DDBJ whole genome shotgun (WGS) entry which is preliminary data.</text>
</comment>